<dbReference type="Pfam" id="PF05697">
    <property type="entry name" value="Trigger_N"/>
    <property type="match status" value="1"/>
</dbReference>
<dbReference type="EMBL" id="JAATVY010000035">
    <property type="protein sequence ID" value="NJC73737.1"/>
    <property type="molecule type" value="Genomic_DNA"/>
</dbReference>
<dbReference type="InterPro" id="IPR001179">
    <property type="entry name" value="PPIase_FKBP_dom"/>
</dbReference>
<dbReference type="SUPFAM" id="SSF54534">
    <property type="entry name" value="FKBP-like"/>
    <property type="match status" value="1"/>
</dbReference>
<feature type="compositionally biased region" description="Basic and acidic residues" evidence="12">
    <location>
        <begin position="434"/>
        <end position="456"/>
    </location>
</feature>
<dbReference type="InterPro" id="IPR027304">
    <property type="entry name" value="Trigger_fact/SurA_dom_sf"/>
</dbReference>
<evidence type="ECO:0000256" key="2">
    <source>
        <dbReference type="ARBA" id="ARBA00005464"/>
    </source>
</evidence>
<dbReference type="InterPro" id="IPR005215">
    <property type="entry name" value="Trig_fac"/>
</dbReference>
<evidence type="ECO:0000256" key="3">
    <source>
        <dbReference type="ARBA" id="ARBA00013194"/>
    </source>
</evidence>
<evidence type="ECO:0000256" key="12">
    <source>
        <dbReference type="SAM" id="MobiDB-lite"/>
    </source>
</evidence>
<organism evidence="16 17">
    <name type="scientific">Planosporangium thailandense</name>
    <dbReference type="NCBI Taxonomy" id="765197"/>
    <lineage>
        <taxon>Bacteria</taxon>
        <taxon>Bacillati</taxon>
        <taxon>Actinomycetota</taxon>
        <taxon>Actinomycetes</taxon>
        <taxon>Micromonosporales</taxon>
        <taxon>Micromonosporaceae</taxon>
        <taxon>Planosporangium</taxon>
    </lineage>
</organism>
<dbReference type="Gene3D" id="3.10.50.40">
    <property type="match status" value="1"/>
</dbReference>
<dbReference type="InterPro" id="IPR036611">
    <property type="entry name" value="Trigger_fac_ribosome-bd_sf"/>
</dbReference>
<dbReference type="EC" id="5.2.1.8" evidence="3 11"/>
<comment type="similarity">
    <text evidence="2 11">Belongs to the FKBP-type PPIase family. Tig subfamily.</text>
</comment>
<dbReference type="SUPFAM" id="SSF109998">
    <property type="entry name" value="Triger factor/SurA peptide-binding domain-like"/>
    <property type="match status" value="1"/>
</dbReference>
<evidence type="ECO:0000256" key="1">
    <source>
        <dbReference type="ARBA" id="ARBA00000971"/>
    </source>
</evidence>
<dbReference type="Pfam" id="PF05698">
    <property type="entry name" value="Trigger_C"/>
    <property type="match status" value="1"/>
</dbReference>
<evidence type="ECO:0000256" key="4">
    <source>
        <dbReference type="ARBA" id="ARBA00016902"/>
    </source>
</evidence>
<feature type="region of interest" description="Disordered" evidence="12">
    <location>
        <begin position="433"/>
        <end position="456"/>
    </location>
</feature>
<keyword evidence="17" id="KW-1185">Reference proteome</keyword>
<evidence type="ECO:0000259" key="15">
    <source>
        <dbReference type="Pfam" id="PF05698"/>
    </source>
</evidence>
<evidence type="ECO:0000313" key="16">
    <source>
        <dbReference type="EMBL" id="NJC73737.1"/>
    </source>
</evidence>
<evidence type="ECO:0000256" key="8">
    <source>
        <dbReference type="ARBA" id="ARBA00023235"/>
    </source>
</evidence>
<dbReference type="InterPro" id="IPR008880">
    <property type="entry name" value="Trigger_fac_C"/>
</dbReference>
<dbReference type="Gene3D" id="3.30.70.1050">
    <property type="entry name" value="Trigger factor ribosome-binding domain"/>
    <property type="match status" value="1"/>
</dbReference>
<comment type="function">
    <text evidence="11">Involved in protein export. Acts as a chaperone by maintaining the newly synthesized protein in an open conformation. Functions as a peptidyl-prolyl cis-trans isomerase.</text>
</comment>
<dbReference type="RefSeq" id="WP_167928639.1">
    <property type="nucleotide sequence ID" value="NZ_JAATVY010000035.1"/>
</dbReference>
<proteinExistence type="inferred from homology"/>
<protein>
    <recommendedName>
        <fullName evidence="4 11">Trigger factor</fullName>
        <shortName evidence="11">TF</shortName>
        <ecNumber evidence="3 11">5.2.1.8</ecNumber>
    </recommendedName>
    <alternativeName>
        <fullName evidence="10 11">PPIase</fullName>
    </alternativeName>
</protein>
<feature type="domain" description="Trigger factor C-terminal" evidence="15">
    <location>
        <begin position="258"/>
        <end position="418"/>
    </location>
</feature>
<keyword evidence="9 11" id="KW-0131">Cell cycle</keyword>
<dbReference type="PIRSF" id="PIRSF003095">
    <property type="entry name" value="Trigger_factor"/>
    <property type="match status" value="1"/>
</dbReference>
<keyword evidence="11" id="KW-0963">Cytoplasm</keyword>
<evidence type="ECO:0000256" key="10">
    <source>
        <dbReference type="ARBA" id="ARBA00029986"/>
    </source>
</evidence>
<evidence type="ECO:0000256" key="7">
    <source>
        <dbReference type="ARBA" id="ARBA00023186"/>
    </source>
</evidence>
<dbReference type="Proteomes" id="UP000722989">
    <property type="component" value="Unassembled WGS sequence"/>
</dbReference>
<dbReference type="SUPFAM" id="SSF102735">
    <property type="entry name" value="Trigger factor ribosome-binding domain"/>
    <property type="match status" value="1"/>
</dbReference>
<dbReference type="Gene3D" id="1.10.3120.10">
    <property type="entry name" value="Trigger factor, C-terminal domain"/>
    <property type="match status" value="1"/>
</dbReference>
<keyword evidence="5 11" id="KW-0132">Cell division</keyword>
<evidence type="ECO:0000256" key="5">
    <source>
        <dbReference type="ARBA" id="ARBA00022618"/>
    </source>
</evidence>
<gene>
    <name evidence="11" type="primary">tig</name>
    <name evidence="16" type="ORF">HC031_29070</name>
</gene>
<dbReference type="HAMAP" id="MF_00303">
    <property type="entry name" value="Trigger_factor_Tig"/>
    <property type="match status" value="1"/>
</dbReference>
<comment type="caution">
    <text evidence="16">The sequence shown here is derived from an EMBL/GenBank/DDBJ whole genome shotgun (WGS) entry which is preliminary data.</text>
</comment>
<evidence type="ECO:0000313" key="17">
    <source>
        <dbReference type="Proteomes" id="UP000722989"/>
    </source>
</evidence>
<evidence type="ECO:0000256" key="9">
    <source>
        <dbReference type="ARBA" id="ARBA00023306"/>
    </source>
</evidence>
<keyword evidence="8 11" id="KW-0413">Isomerase</keyword>
<accession>A0ABX0Y8J7</accession>
<reference evidence="16 17" key="1">
    <citation type="submission" date="2020-03" db="EMBL/GenBank/DDBJ databases">
        <title>WGS of the type strain of Planosporangium spp.</title>
        <authorList>
            <person name="Thawai C."/>
        </authorList>
    </citation>
    <scope>NUCLEOTIDE SEQUENCE [LARGE SCALE GENOMIC DNA]</scope>
    <source>
        <strain evidence="16 17">TBRC 5610</strain>
    </source>
</reference>
<dbReference type="GO" id="GO:0003755">
    <property type="term" value="F:peptidyl-prolyl cis-trans isomerase activity"/>
    <property type="evidence" value="ECO:0007669"/>
    <property type="project" value="UniProtKB-EC"/>
</dbReference>
<dbReference type="Pfam" id="PF00254">
    <property type="entry name" value="FKBP_C"/>
    <property type="match status" value="1"/>
</dbReference>
<evidence type="ECO:0000259" key="13">
    <source>
        <dbReference type="Pfam" id="PF00254"/>
    </source>
</evidence>
<name>A0ABX0Y8J7_9ACTN</name>
<evidence type="ECO:0000256" key="11">
    <source>
        <dbReference type="HAMAP-Rule" id="MF_00303"/>
    </source>
</evidence>
<comment type="subcellular location">
    <subcellularLocation>
        <location evidence="11">Cytoplasm</location>
    </subcellularLocation>
    <text evidence="11">About half TF is bound to the ribosome near the polypeptide exit tunnel while the other half is free in the cytoplasm.</text>
</comment>
<evidence type="ECO:0000259" key="14">
    <source>
        <dbReference type="Pfam" id="PF05697"/>
    </source>
</evidence>
<dbReference type="InterPro" id="IPR008881">
    <property type="entry name" value="Trigger_fac_ribosome-bd_bac"/>
</dbReference>
<dbReference type="PANTHER" id="PTHR30560">
    <property type="entry name" value="TRIGGER FACTOR CHAPERONE AND PEPTIDYL-PROLYL CIS/TRANS ISOMERASE"/>
    <property type="match status" value="1"/>
</dbReference>
<keyword evidence="6 11" id="KW-0697">Rotamase</keyword>
<dbReference type="InterPro" id="IPR046357">
    <property type="entry name" value="PPIase_dom_sf"/>
</dbReference>
<keyword evidence="7 11" id="KW-0143">Chaperone</keyword>
<comment type="domain">
    <text evidence="11">Consists of 3 domains; the N-terminus binds the ribosome, the middle domain has PPIase activity, while the C-terminus has intrinsic chaperone activity on its own.</text>
</comment>
<dbReference type="NCBIfam" id="TIGR00115">
    <property type="entry name" value="tig"/>
    <property type="match status" value="1"/>
</dbReference>
<evidence type="ECO:0000256" key="6">
    <source>
        <dbReference type="ARBA" id="ARBA00023110"/>
    </source>
</evidence>
<comment type="catalytic activity">
    <reaction evidence="1 11">
        <text>[protein]-peptidylproline (omega=180) = [protein]-peptidylproline (omega=0)</text>
        <dbReference type="Rhea" id="RHEA:16237"/>
        <dbReference type="Rhea" id="RHEA-COMP:10747"/>
        <dbReference type="Rhea" id="RHEA-COMP:10748"/>
        <dbReference type="ChEBI" id="CHEBI:83833"/>
        <dbReference type="ChEBI" id="CHEBI:83834"/>
        <dbReference type="EC" id="5.2.1.8"/>
    </reaction>
</comment>
<feature type="domain" description="PPIase FKBP-type" evidence="13">
    <location>
        <begin position="157"/>
        <end position="215"/>
    </location>
</feature>
<dbReference type="InterPro" id="IPR037041">
    <property type="entry name" value="Trigger_fac_C_sf"/>
</dbReference>
<dbReference type="PANTHER" id="PTHR30560:SF3">
    <property type="entry name" value="TRIGGER FACTOR-LIKE PROTEIN TIG, CHLOROPLASTIC"/>
    <property type="match status" value="1"/>
</dbReference>
<feature type="domain" description="Trigger factor ribosome-binding bacterial" evidence="14">
    <location>
        <begin position="1"/>
        <end position="144"/>
    </location>
</feature>
<sequence length="456" mass="49960">MKSTVETLSPTRVRLAIEVPFAELEPSLKKAYREIGAQVTIPGFRRGKVPAAVIDQRVGRGAVLNEAVQEAIPAQFLAAVREHEVKTLGRPEVEITEFADGAPLKFTAEIDVRPEITLPNLEEVEVTVDEVQIGDQEIDEQLAALRDRFSTLKTVERAAANGDYVQLDLAATVDGEEVPGGTATNVSHEVGSGQLLPGLDEVLVGMSADDSTTFTTQLVGGEYAGRDAEVAVTVRTVKEKQLPELDDDFAQLASEFDTLDELRADLRTRLERVKRVEQLYDARDKALKALVEAADVPAPEGIVREEVEQRKEAMNDQLQRIGASMDDYLQSEGKSQEEIDTELSEAAVEGVRIQLVLDTLADAEDIQVSDDEFGHEIVHRAQRAGVSPQQYYDQLIRSGLAAAVFGDVRRGKALAMVMERVKIRDAAGNELSLDDLRGADGAGEEHDHDHDHDHED</sequence>